<feature type="region of interest" description="Disordered" evidence="10">
    <location>
        <begin position="1"/>
        <end position="33"/>
    </location>
</feature>
<evidence type="ECO:0000313" key="13">
    <source>
        <dbReference type="Proteomes" id="UP000527355"/>
    </source>
</evidence>
<sequence>MGPVESTEGPSLLHPKESPAETDGCDRASGGRHPPRARVPWLVLSEIFPGGIRGRAMALTSSMNWGINLLISLTFLTVTDLIGLPWVCFIYAIMSLTALGFIVVFIPETKGCSLEQISMELAKTNYVKNNICFMSHDQEELAPKTLQKRNHQEQLLECKSCVGGDNQGSLVQRPTGLKTL</sequence>
<dbReference type="InterPro" id="IPR036259">
    <property type="entry name" value="MFS_trans_sf"/>
</dbReference>
<dbReference type="AlphaFoldDB" id="A0A7J7WXP3"/>
<keyword evidence="5" id="KW-0762">Sugar transport</keyword>
<evidence type="ECO:0000256" key="1">
    <source>
        <dbReference type="ARBA" id="ARBA00004651"/>
    </source>
</evidence>
<dbReference type="PANTHER" id="PTHR48023:SF2">
    <property type="entry name" value="SOLUTE CARRIER FAMILY 2, FACILITATED GLUCOSE TRANSPORTER MEMBER 12"/>
    <property type="match status" value="1"/>
</dbReference>
<evidence type="ECO:0000256" key="5">
    <source>
        <dbReference type="ARBA" id="ARBA00022597"/>
    </source>
</evidence>
<evidence type="ECO:0000313" key="12">
    <source>
        <dbReference type="EMBL" id="KAF6342082.1"/>
    </source>
</evidence>
<accession>A0A7J7WXP3</accession>
<keyword evidence="9" id="KW-0325">Glycoprotein</keyword>
<dbReference type="Proteomes" id="UP000527355">
    <property type="component" value="Unassembled WGS sequence"/>
</dbReference>
<dbReference type="GO" id="GO:0005886">
    <property type="term" value="C:plasma membrane"/>
    <property type="evidence" value="ECO:0007669"/>
    <property type="project" value="UniProtKB-SubCell"/>
</dbReference>
<comment type="similarity">
    <text evidence="2">Belongs to the major facilitator superfamily. Sugar transporter (TC 2.A.1.1) family. Glucose transporter subfamily.</text>
</comment>
<proteinExistence type="inferred from homology"/>
<dbReference type="GO" id="GO:0022857">
    <property type="term" value="F:transmembrane transporter activity"/>
    <property type="evidence" value="ECO:0007669"/>
    <property type="project" value="InterPro"/>
</dbReference>
<evidence type="ECO:0000256" key="2">
    <source>
        <dbReference type="ARBA" id="ARBA00007004"/>
    </source>
</evidence>
<dbReference type="Pfam" id="PF00083">
    <property type="entry name" value="Sugar_tr"/>
    <property type="match status" value="1"/>
</dbReference>
<protein>
    <submittedName>
        <fullName evidence="12">Solute carrier family 2 member 12</fullName>
    </submittedName>
</protein>
<evidence type="ECO:0000256" key="8">
    <source>
        <dbReference type="ARBA" id="ARBA00023136"/>
    </source>
</evidence>
<dbReference type="VEuPathDB" id="HostDB:GeneID_118660695"/>
<keyword evidence="8 11" id="KW-0472">Membrane</keyword>
<evidence type="ECO:0000256" key="6">
    <source>
        <dbReference type="ARBA" id="ARBA00022692"/>
    </source>
</evidence>
<feature type="transmembrane region" description="Helical" evidence="11">
    <location>
        <begin position="84"/>
        <end position="106"/>
    </location>
</feature>
<keyword evidence="13" id="KW-1185">Reference proteome</keyword>
<organism evidence="12 13">
    <name type="scientific">Myotis myotis</name>
    <name type="common">Greater mouse-eared bat</name>
    <name type="synonym">Vespertilio myotis</name>
    <dbReference type="NCBI Taxonomy" id="51298"/>
    <lineage>
        <taxon>Eukaryota</taxon>
        <taxon>Metazoa</taxon>
        <taxon>Chordata</taxon>
        <taxon>Craniata</taxon>
        <taxon>Vertebrata</taxon>
        <taxon>Euteleostomi</taxon>
        <taxon>Mammalia</taxon>
        <taxon>Eutheria</taxon>
        <taxon>Laurasiatheria</taxon>
        <taxon>Chiroptera</taxon>
        <taxon>Yangochiroptera</taxon>
        <taxon>Vespertilionidae</taxon>
        <taxon>Myotis</taxon>
    </lineage>
</organism>
<dbReference type="SUPFAM" id="SSF103473">
    <property type="entry name" value="MFS general substrate transporter"/>
    <property type="match status" value="1"/>
</dbReference>
<dbReference type="Gene3D" id="1.20.1250.20">
    <property type="entry name" value="MFS general substrate transporter like domains"/>
    <property type="match status" value="1"/>
</dbReference>
<evidence type="ECO:0000256" key="11">
    <source>
        <dbReference type="SAM" id="Phobius"/>
    </source>
</evidence>
<name>A0A7J7WXP3_MYOMY</name>
<dbReference type="InterPro" id="IPR005828">
    <property type="entry name" value="MFS_sugar_transport-like"/>
</dbReference>
<dbReference type="EMBL" id="JABWUV010000007">
    <property type="protein sequence ID" value="KAF6342082.1"/>
    <property type="molecule type" value="Genomic_DNA"/>
</dbReference>
<evidence type="ECO:0000256" key="9">
    <source>
        <dbReference type="ARBA" id="ARBA00023180"/>
    </source>
</evidence>
<gene>
    <name evidence="12" type="ORF">mMyoMyo1_017703</name>
</gene>
<reference evidence="12 13" key="1">
    <citation type="journal article" date="2020" name="Nature">
        <title>Six reference-quality genomes reveal evolution of bat adaptations.</title>
        <authorList>
            <person name="Jebb D."/>
            <person name="Huang Z."/>
            <person name="Pippel M."/>
            <person name="Hughes G.M."/>
            <person name="Lavrichenko K."/>
            <person name="Devanna P."/>
            <person name="Winkler S."/>
            <person name="Jermiin L.S."/>
            <person name="Skirmuntt E.C."/>
            <person name="Katzourakis A."/>
            <person name="Burkitt-Gray L."/>
            <person name="Ray D.A."/>
            <person name="Sullivan K.A.M."/>
            <person name="Roscito J.G."/>
            <person name="Kirilenko B.M."/>
            <person name="Davalos L.M."/>
            <person name="Corthals A.P."/>
            <person name="Power M.L."/>
            <person name="Jones G."/>
            <person name="Ransome R.D."/>
            <person name="Dechmann D.K.N."/>
            <person name="Locatelli A.G."/>
            <person name="Puechmaille S.J."/>
            <person name="Fedrigo O."/>
            <person name="Jarvis E.D."/>
            <person name="Hiller M."/>
            <person name="Vernes S.C."/>
            <person name="Myers E.W."/>
            <person name="Teeling E.C."/>
        </authorList>
    </citation>
    <scope>NUCLEOTIDE SEQUENCE [LARGE SCALE GENOMIC DNA]</scope>
    <source>
        <strain evidence="12">MMyoMyo1</strain>
        <tissue evidence="12">Flight muscle</tissue>
    </source>
</reference>
<dbReference type="GO" id="GO:1904659">
    <property type="term" value="P:D-glucose transmembrane transport"/>
    <property type="evidence" value="ECO:0007669"/>
    <property type="project" value="TreeGrafter"/>
</dbReference>
<evidence type="ECO:0000256" key="3">
    <source>
        <dbReference type="ARBA" id="ARBA00022448"/>
    </source>
</evidence>
<evidence type="ECO:0000256" key="4">
    <source>
        <dbReference type="ARBA" id="ARBA00022475"/>
    </source>
</evidence>
<keyword evidence="4" id="KW-1003">Cell membrane</keyword>
<evidence type="ECO:0000256" key="7">
    <source>
        <dbReference type="ARBA" id="ARBA00022989"/>
    </source>
</evidence>
<dbReference type="GO" id="GO:0072359">
    <property type="term" value="P:circulatory system development"/>
    <property type="evidence" value="ECO:0007669"/>
    <property type="project" value="TreeGrafter"/>
</dbReference>
<dbReference type="PANTHER" id="PTHR48023">
    <property type="entry name" value="D-XYLOSE-PROTON SYMPORTER-LIKE 2"/>
    <property type="match status" value="1"/>
</dbReference>
<comment type="subcellular location">
    <subcellularLocation>
        <location evidence="1">Cell membrane</location>
        <topology evidence="1">Multi-pass membrane protein</topology>
    </subcellularLocation>
</comment>
<comment type="caution">
    <text evidence="12">The sequence shown here is derived from an EMBL/GenBank/DDBJ whole genome shotgun (WGS) entry which is preliminary data.</text>
</comment>
<evidence type="ECO:0000256" key="10">
    <source>
        <dbReference type="SAM" id="MobiDB-lite"/>
    </source>
</evidence>
<keyword evidence="3" id="KW-0813">Transport</keyword>
<dbReference type="InterPro" id="IPR050820">
    <property type="entry name" value="MFS_Sugar_Transporter"/>
</dbReference>
<keyword evidence="6 11" id="KW-0812">Transmembrane</keyword>
<keyword evidence="7 11" id="KW-1133">Transmembrane helix</keyword>